<dbReference type="EMBL" id="AQHV01000001">
    <property type="protein sequence ID" value="KKB59911.1"/>
    <property type="molecule type" value="Genomic_DNA"/>
</dbReference>
<dbReference type="InterPro" id="IPR032483">
    <property type="entry name" value="DUF5053"/>
</dbReference>
<accession>A0A0F5JQ19</accession>
<dbReference type="PATRIC" id="fig|927665.4.peg.183"/>
<name>A0A0F5JQ19_9BACT</name>
<dbReference type="AlphaFoldDB" id="A0A0F5JQ19"/>
<sequence>MTEDLRNRIDGMIKSMHLLRTESGTVEFDKLFNEVRELATTSEERREAGLYLREQMRMRRKRSDIDIKKIVREAQDVVSLSYIAKQYFNKDRSWLYQRINGTLVNGKPAAFTEQELTILANSLKNIGLKLSEISKSINQSL</sequence>
<comment type="caution">
    <text evidence="1">The sequence shown here is derived from an EMBL/GenBank/DDBJ whole genome shotgun (WGS) entry which is preliminary data.</text>
</comment>
<evidence type="ECO:0000313" key="2">
    <source>
        <dbReference type="Proteomes" id="UP000033047"/>
    </source>
</evidence>
<dbReference type="RefSeq" id="WP_046145019.1">
    <property type="nucleotide sequence ID" value="NZ_KQ033912.1"/>
</dbReference>
<gene>
    <name evidence="1" type="ORF">HMPREF1535_00183</name>
</gene>
<dbReference type="Pfam" id="PF16476">
    <property type="entry name" value="DUF5053"/>
    <property type="match status" value="1"/>
</dbReference>
<dbReference type="HOGENOM" id="CLU_141004_0_0_10"/>
<evidence type="ECO:0000313" key="1">
    <source>
        <dbReference type="EMBL" id="KKB59911.1"/>
    </source>
</evidence>
<dbReference type="Proteomes" id="UP000033047">
    <property type="component" value="Unassembled WGS sequence"/>
</dbReference>
<evidence type="ECO:0008006" key="3">
    <source>
        <dbReference type="Google" id="ProtNLM"/>
    </source>
</evidence>
<proteinExistence type="predicted"/>
<organism evidence="1 2">
    <name type="scientific">Parabacteroides goldsteinii DSM 19448 = WAL 12034</name>
    <dbReference type="NCBI Taxonomy" id="927665"/>
    <lineage>
        <taxon>Bacteria</taxon>
        <taxon>Pseudomonadati</taxon>
        <taxon>Bacteroidota</taxon>
        <taxon>Bacteroidia</taxon>
        <taxon>Bacteroidales</taxon>
        <taxon>Tannerellaceae</taxon>
        <taxon>Parabacteroides</taxon>
    </lineage>
</organism>
<protein>
    <recommendedName>
        <fullName evidence="3">DUF5053 domain-containing protein</fullName>
    </recommendedName>
</protein>
<reference evidence="1 2" key="1">
    <citation type="submission" date="2013-04" db="EMBL/GenBank/DDBJ databases">
        <title>The Genome Sequence of Parabacteroides goldsteinii DSM 19448.</title>
        <authorList>
            <consortium name="The Broad Institute Genomics Platform"/>
            <person name="Earl A."/>
            <person name="Ward D."/>
            <person name="Feldgarden M."/>
            <person name="Gevers D."/>
            <person name="Martens E."/>
            <person name="Sakamoto M."/>
            <person name="Benno Y."/>
            <person name="Song Y."/>
            <person name="Liu C."/>
            <person name="Lee J."/>
            <person name="Bolanos M."/>
            <person name="Vaisanen M.L."/>
            <person name="Finegold S.M."/>
            <person name="Walker B."/>
            <person name="Young S."/>
            <person name="Zeng Q."/>
            <person name="Gargeya S."/>
            <person name="Fitzgerald M."/>
            <person name="Haas B."/>
            <person name="Abouelleil A."/>
            <person name="Allen A.W."/>
            <person name="Alvarado L."/>
            <person name="Arachchi H.M."/>
            <person name="Berlin A.M."/>
            <person name="Chapman S.B."/>
            <person name="Gainer-Dewar J."/>
            <person name="Goldberg J."/>
            <person name="Griggs A."/>
            <person name="Gujja S."/>
            <person name="Hansen M."/>
            <person name="Howarth C."/>
            <person name="Imamovic A."/>
            <person name="Ireland A."/>
            <person name="Larimer J."/>
            <person name="McCowan C."/>
            <person name="Murphy C."/>
            <person name="Pearson M."/>
            <person name="Poon T.W."/>
            <person name="Priest M."/>
            <person name="Roberts A."/>
            <person name="Saif S."/>
            <person name="Shea T."/>
            <person name="Sisk P."/>
            <person name="Sykes S."/>
            <person name="Wortman J."/>
            <person name="Nusbaum C."/>
            <person name="Birren B."/>
        </authorList>
    </citation>
    <scope>NUCLEOTIDE SEQUENCE [LARGE SCALE GENOMIC DNA]</scope>
    <source>
        <strain evidence="1 2">DSM 19448</strain>
    </source>
</reference>